<dbReference type="Proteomes" id="UP000037029">
    <property type="component" value="Chromosome"/>
</dbReference>
<name>A0A0J9CVJ7_SPHYA</name>
<reference evidence="1 2" key="1">
    <citation type="submission" date="2017-04" db="EMBL/GenBank/DDBJ databases">
        <title>Characterization, genome and methylation analysis of a phthalic acid esters degrading strain Sphingobium yanoikuyae SHJ.</title>
        <authorList>
            <person name="Feng L."/>
        </authorList>
    </citation>
    <scope>NUCLEOTIDE SEQUENCE [LARGE SCALE GENOMIC DNA]</scope>
    <source>
        <strain evidence="1 2">SHJ</strain>
    </source>
</reference>
<gene>
    <name evidence="1" type="ORF">BV87_16305</name>
</gene>
<sequence length="334" mass="36235">MPYVFEMLNEAEQVVFDMARNGGNILGTLIVTGTTSGWQEIDLASVLPPRCVPWIILSQLGSPGQSDGEAYTETTATKVRYNIGATAPSNQTRIVYGFYGQGTGTAALPSGWQITLLNDNDAYSIGDRFPVWGLVGRGQVSGTGRTTRTVTFSGGQYPLMAIKPNGCNAAVEQLAYNSSTNTWTFTIGIYYPESGSWTVDWYIYDRTPTAKSSGWIFEIYDASENVLVSSKYPPLAIVAPFNPGVSTFPATQNFASGRSYAILATPRPYYFQSVETIENDSGVIIGTEVTTLAGGWAISGGAITRQRYTHNGWDTMMTFDRAPATIMVIDVTNL</sequence>
<dbReference type="EMBL" id="CP020925">
    <property type="protein sequence ID" value="ATP19803.1"/>
    <property type="molecule type" value="Genomic_DNA"/>
</dbReference>
<proteinExistence type="predicted"/>
<protein>
    <submittedName>
        <fullName evidence="1">Uncharacterized protein</fullName>
    </submittedName>
</protein>
<organism evidence="1 2">
    <name type="scientific">Sphingobium yanoikuyae</name>
    <name type="common">Sphingomonas yanoikuyae</name>
    <dbReference type="NCBI Taxonomy" id="13690"/>
    <lineage>
        <taxon>Bacteria</taxon>
        <taxon>Pseudomonadati</taxon>
        <taxon>Pseudomonadota</taxon>
        <taxon>Alphaproteobacteria</taxon>
        <taxon>Sphingomonadales</taxon>
        <taxon>Sphingomonadaceae</taxon>
        <taxon>Sphingobium</taxon>
    </lineage>
</organism>
<accession>A0A0J9CVJ7</accession>
<evidence type="ECO:0000313" key="2">
    <source>
        <dbReference type="Proteomes" id="UP000037029"/>
    </source>
</evidence>
<evidence type="ECO:0000313" key="1">
    <source>
        <dbReference type="EMBL" id="ATP19803.1"/>
    </source>
</evidence>
<dbReference type="AlphaFoldDB" id="A0A0J9CVJ7"/>
<dbReference type="RefSeq" id="WP_048939156.1">
    <property type="nucleotide sequence ID" value="NZ_CP020925.1"/>
</dbReference>